<dbReference type="Gene3D" id="3.30.1330.120">
    <property type="entry name" value="2-methylcitrate dehydratase PrpD"/>
    <property type="match status" value="1"/>
</dbReference>
<proteinExistence type="inferred from homology"/>
<reference evidence="5" key="1">
    <citation type="submission" date="2016-10" db="EMBL/GenBank/DDBJ databases">
        <authorList>
            <person name="Varghese N."/>
            <person name="Submissions S."/>
        </authorList>
    </citation>
    <scope>NUCLEOTIDE SEQUENCE [LARGE SCALE GENOMIC DNA]</scope>
    <source>
        <strain evidence="5">DSM 21424</strain>
    </source>
</reference>
<dbReference type="RefSeq" id="WP_090112871.1">
    <property type="nucleotide sequence ID" value="NZ_FNAT01000004.1"/>
</dbReference>
<organism evidence="4 5">
    <name type="scientific">Limimaricola pyoseonensis</name>
    <dbReference type="NCBI Taxonomy" id="521013"/>
    <lineage>
        <taxon>Bacteria</taxon>
        <taxon>Pseudomonadati</taxon>
        <taxon>Pseudomonadota</taxon>
        <taxon>Alphaproteobacteria</taxon>
        <taxon>Rhodobacterales</taxon>
        <taxon>Paracoccaceae</taxon>
        <taxon>Limimaricola</taxon>
    </lineage>
</organism>
<feature type="domain" description="MmgE/PrpD C-terminal" evidence="3">
    <location>
        <begin position="259"/>
        <end position="423"/>
    </location>
</feature>
<accession>A0A1G7G6H8</accession>
<evidence type="ECO:0000313" key="4">
    <source>
        <dbReference type="EMBL" id="SDE83728.1"/>
    </source>
</evidence>
<dbReference type="AlphaFoldDB" id="A0A1G7G6H8"/>
<dbReference type="InterPro" id="IPR005656">
    <property type="entry name" value="MmgE_PrpD"/>
</dbReference>
<dbReference type="Pfam" id="PF03972">
    <property type="entry name" value="MmgE_PrpD_N"/>
    <property type="match status" value="1"/>
</dbReference>
<evidence type="ECO:0000259" key="2">
    <source>
        <dbReference type="Pfam" id="PF03972"/>
    </source>
</evidence>
<dbReference type="InterPro" id="IPR045336">
    <property type="entry name" value="MmgE_PrpD_N"/>
</dbReference>
<dbReference type="SUPFAM" id="SSF103378">
    <property type="entry name" value="2-methylcitrate dehydratase PrpD"/>
    <property type="match status" value="1"/>
</dbReference>
<evidence type="ECO:0000259" key="3">
    <source>
        <dbReference type="Pfam" id="PF19305"/>
    </source>
</evidence>
<dbReference type="InterPro" id="IPR042188">
    <property type="entry name" value="MmgE/PrpD_sf_2"/>
</dbReference>
<comment type="similarity">
    <text evidence="1">Belongs to the PrpD family.</text>
</comment>
<dbReference type="Pfam" id="PF19305">
    <property type="entry name" value="MmgE_PrpD_C"/>
    <property type="match status" value="1"/>
</dbReference>
<evidence type="ECO:0000256" key="1">
    <source>
        <dbReference type="ARBA" id="ARBA00006174"/>
    </source>
</evidence>
<dbReference type="OrthoDB" id="9795089at2"/>
<keyword evidence="5" id="KW-1185">Reference proteome</keyword>
<dbReference type="Gene3D" id="1.10.4100.10">
    <property type="entry name" value="2-methylcitrate dehydratase PrpD"/>
    <property type="match status" value="1"/>
</dbReference>
<dbReference type="Proteomes" id="UP000198922">
    <property type="component" value="Unassembled WGS sequence"/>
</dbReference>
<dbReference type="STRING" id="521013.SAMN04488567_2747"/>
<protein>
    <submittedName>
        <fullName evidence="4">2-methylcitrate dehydratase PrpD</fullName>
    </submittedName>
</protein>
<name>A0A1G7G6H8_9RHOB</name>
<dbReference type="PANTHER" id="PTHR16943:SF8">
    <property type="entry name" value="2-METHYLCITRATE DEHYDRATASE"/>
    <property type="match status" value="1"/>
</dbReference>
<feature type="domain" description="MmgE/PrpD N-terminal" evidence="2">
    <location>
        <begin position="6"/>
        <end position="232"/>
    </location>
</feature>
<dbReference type="InterPro" id="IPR036148">
    <property type="entry name" value="MmgE/PrpD_sf"/>
</dbReference>
<dbReference type="InterPro" id="IPR045337">
    <property type="entry name" value="MmgE_PrpD_C"/>
</dbReference>
<dbReference type="EMBL" id="FNAT01000004">
    <property type="protein sequence ID" value="SDE83728.1"/>
    <property type="molecule type" value="Genomic_DNA"/>
</dbReference>
<dbReference type="GO" id="GO:0016829">
    <property type="term" value="F:lyase activity"/>
    <property type="evidence" value="ECO:0007669"/>
    <property type="project" value="InterPro"/>
</dbReference>
<dbReference type="InterPro" id="IPR042183">
    <property type="entry name" value="MmgE/PrpD_sf_1"/>
</dbReference>
<sequence>MARPVTDFIHDLHWDELPPEVREFARRWLLDLAGVAAAATGTALSRIVRAHAAAQFGAGGAAARMLFDGRGVSPAGAALAGGMTIDALDAHDGHKLTKGHVGCGVLPALLAVSDAAPCGAPDGAEFLTALVLGYEIGTRAGIALHRTACDYHTSGAWVAVAAAALGARGLGLDAARTHEALGIAEYHGPRSQMMRCIDHPTMVKDGSGWGAMAGLSAAYLAADGFTGAPALLVTGAEVAPLWADLGQRWCLFEQYYKPYPVCRWAQPSVQATRTLRERHALAPDAIESIEIGTFHQAIRLAVRHPKTTEEAQYSTAYPVAAMLVRGRVGPQEVAPEALDDAAINRMADRIVFTESEAFNAAFPARRFAEVTIVLKDGRRLRSGPTEASGDPEAPAPMDEVRAKFHAYADPVLGRDRADAIEAEIDALGPDRDMAALFGLILSPVSPGP</sequence>
<evidence type="ECO:0000313" key="5">
    <source>
        <dbReference type="Proteomes" id="UP000198922"/>
    </source>
</evidence>
<dbReference type="PANTHER" id="PTHR16943">
    <property type="entry name" value="2-METHYLCITRATE DEHYDRATASE-RELATED"/>
    <property type="match status" value="1"/>
</dbReference>
<gene>
    <name evidence="4" type="ORF">SAMN04488567_2747</name>
</gene>